<proteinExistence type="predicted"/>
<sequence length="71" mass="8242">MARGRAVKTIIPLGLHQLLRIRGNLWPIQDPACSYEVQSHRPDMQMPESVPSRHMANKPSELLPGRYRYYL</sequence>
<name>A0A0J6YE03_COCIT</name>
<feature type="region of interest" description="Disordered" evidence="1">
    <location>
        <begin position="40"/>
        <end position="59"/>
    </location>
</feature>
<dbReference type="AlphaFoldDB" id="A0A0J6YE03"/>
<dbReference type="Proteomes" id="UP000054565">
    <property type="component" value="Unassembled WGS sequence"/>
</dbReference>
<evidence type="ECO:0000256" key="1">
    <source>
        <dbReference type="SAM" id="MobiDB-lite"/>
    </source>
</evidence>
<dbReference type="EMBL" id="DS028095">
    <property type="protein sequence ID" value="KMP05173.1"/>
    <property type="molecule type" value="Genomic_DNA"/>
</dbReference>
<protein>
    <submittedName>
        <fullName evidence="2">Uncharacterized protein</fullName>
    </submittedName>
</protein>
<evidence type="ECO:0000313" key="3">
    <source>
        <dbReference type="Proteomes" id="UP000054565"/>
    </source>
</evidence>
<reference evidence="3" key="1">
    <citation type="journal article" date="2010" name="Genome Res.">
        <title>Population genomic sequencing of Coccidioides fungi reveals recent hybridization and transposon control.</title>
        <authorList>
            <person name="Neafsey D.E."/>
            <person name="Barker B.M."/>
            <person name="Sharpton T.J."/>
            <person name="Stajich J.E."/>
            <person name="Park D.J."/>
            <person name="Whiston E."/>
            <person name="Hung C.-Y."/>
            <person name="McMahan C."/>
            <person name="White J."/>
            <person name="Sykes S."/>
            <person name="Heiman D."/>
            <person name="Young S."/>
            <person name="Zeng Q."/>
            <person name="Abouelleil A."/>
            <person name="Aftuck L."/>
            <person name="Bessette D."/>
            <person name="Brown A."/>
            <person name="FitzGerald M."/>
            <person name="Lui A."/>
            <person name="Macdonald J.P."/>
            <person name="Priest M."/>
            <person name="Orbach M.J."/>
            <person name="Galgiani J.N."/>
            <person name="Kirkland T.N."/>
            <person name="Cole G.T."/>
            <person name="Birren B.W."/>
            <person name="Henn M.R."/>
            <person name="Taylor J.W."/>
            <person name="Rounsley S.D."/>
        </authorList>
    </citation>
    <scope>NUCLEOTIDE SEQUENCE [LARGE SCALE GENOMIC DNA]</scope>
    <source>
        <strain evidence="3">RMSCC 2394</strain>
    </source>
</reference>
<gene>
    <name evidence="2" type="ORF">CIRG_04854</name>
</gene>
<evidence type="ECO:0000313" key="2">
    <source>
        <dbReference type="EMBL" id="KMP05173.1"/>
    </source>
</evidence>
<organism evidence="2 3">
    <name type="scientific">Coccidioides immitis RMSCC 2394</name>
    <dbReference type="NCBI Taxonomy" id="404692"/>
    <lineage>
        <taxon>Eukaryota</taxon>
        <taxon>Fungi</taxon>
        <taxon>Dikarya</taxon>
        <taxon>Ascomycota</taxon>
        <taxon>Pezizomycotina</taxon>
        <taxon>Eurotiomycetes</taxon>
        <taxon>Eurotiomycetidae</taxon>
        <taxon>Onygenales</taxon>
        <taxon>Onygenaceae</taxon>
        <taxon>Coccidioides</taxon>
    </lineage>
</organism>
<accession>A0A0J6YE03</accession>